<dbReference type="Proteomes" id="UP001293593">
    <property type="component" value="Unassembled WGS sequence"/>
</dbReference>
<evidence type="ECO:0000313" key="3">
    <source>
        <dbReference type="Proteomes" id="UP001293593"/>
    </source>
</evidence>
<organism evidence="2 3">
    <name type="scientific">Acacia crassicarpa</name>
    <name type="common">northern wattle</name>
    <dbReference type="NCBI Taxonomy" id="499986"/>
    <lineage>
        <taxon>Eukaryota</taxon>
        <taxon>Viridiplantae</taxon>
        <taxon>Streptophyta</taxon>
        <taxon>Embryophyta</taxon>
        <taxon>Tracheophyta</taxon>
        <taxon>Spermatophyta</taxon>
        <taxon>Magnoliopsida</taxon>
        <taxon>eudicotyledons</taxon>
        <taxon>Gunneridae</taxon>
        <taxon>Pentapetalae</taxon>
        <taxon>rosids</taxon>
        <taxon>fabids</taxon>
        <taxon>Fabales</taxon>
        <taxon>Fabaceae</taxon>
        <taxon>Caesalpinioideae</taxon>
        <taxon>mimosoid clade</taxon>
        <taxon>Acacieae</taxon>
        <taxon>Acacia</taxon>
    </lineage>
</organism>
<keyword evidence="3" id="KW-1185">Reference proteome</keyword>
<keyword evidence="1" id="KW-0732">Signal</keyword>
<evidence type="ECO:0000313" key="2">
    <source>
        <dbReference type="EMBL" id="KAK4263658.1"/>
    </source>
</evidence>
<dbReference type="AlphaFoldDB" id="A0AAE1J673"/>
<evidence type="ECO:0000256" key="1">
    <source>
        <dbReference type="SAM" id="SignalP"/>
    </source>
</evidence>
<feature type="signal peptide" evidence="1">
    <location>
        <begin position="1"/>
        <end position="35"/>
    </location>
</feature>
<sequence>MLRRVHKWKPHHFPRKSACLCPLSLFIFTKPSVSAAKVENEPVTASSVDTRADDPVREILTGLRNFGLGNFLAGEYFRSVFWKLNQPQVDQIIDSLRRENSDDALFFFYALRNDYGFWHSRDSQFVVAHVLASKRRFADLQLVIKEMLEQEGTTFMVYFGNHINLEAG</sequence>
<comment type="caution">
    <text evidence="2">The sequence shown here is derived from an EMBL/GenBank/DDBJ whole genome shotgun (WGS) entry which is preliminary data.</text>
</comment>
<accession>A0AAE1J673</accession>
<dbReference type="EMBL" id="JAWXYG010000009">
    <property type="protein sequence ID" value="KAK4263658.1"/>
    <property type="molecule type" value="Genomic_DNA"/>
</dbReference>
<gene>
    <name evidence="2" type="ORF">QN277_029042</name>
</gene>
<proteinExistence type="predicted"/>
<reference evidence="2" key="1">
    <citation type="submission" date="2023-10" db="EMBL/GenBank/DDBJ databases">
        <title>Chromosome-level genome of the transformable northern wattle, Acacia crassicarpa.</title>
        <authorList>
            <person name="Massaro I."/>
            <person name="Sinha N.R."/>
            <person name="Poethig S."/>
            <person name="Leichty A.R."/>
        </authorList>
    </citation>
    <scope>NUCLEOTIDE SEQUENCE</scope>
    <source>
        <strain evidence="2">Acra3RX</strain>
        <tissue evidence="2">Leaf</tissue>
    </source>
</reference>
<feature type="chain" id="PRO_5042054237" evidence="1">
    <location>
        <begin position="36"/>
        <end position="168"/>
    </location>
</feature>
<name>A0AAE1J673_9FABA</name>
<protein>
    <submittedName>
        <fullName evidence="2">Uncharacterized protein</fullName>
    </submittedName>
</protein>